<evidence type="ECO:0000313" key="4">
    <source>
        <dbReference type="Proteomes" id="UP000193862"/>
    </source>
</evidence>
<dbReference type="RefSeq" id="WP_143267452.1">
    <property type="nucleotide sequence ID" value="NZ_FWFS01000004.1"/>
</dbReference>
<dbReference type="OrthoDB" id="5525128at2"/>
<keyword evidence="2" id="KW-1133">Transmembrane helix</keyword>
<feature type="region of interest" description="Disordered" evidence="1">
    <location>
        <begin position="64"/>
        <end position="86"/>
    </location>
</feature>
<name>A0A1Y5SCD7_9RHOB</name>
<sequence length="86" mass="8680">MLRLMLNKFRGLASDEEGAVTVDFIVITSAVVGMGVAVLAQIADGGMTYGTRLNQSIAEMDFSGGMTGSGGGESSGSSSGLQSNVD</sequence>
<reference evidence="3 4" key="1">
    <citation type="submission" date="2017-03" db="EMBL/GenBank/DDBJ databases">
        <authorList>
            <person name="Afonso C.L."/>
            <person name="Miller P.J."/>
            <person name="Scott M.A."/>
            <person name="Spackman E."/>
            <person name="Goraichik I."/>
            <person name="Dimitrov K.M."/>
            <person name="Suarez D.L."/>
            <person name="Swayne D.E."/>
        </authorList>
    </citation>
    <scope>NUCLEOTIDE SEQUENCE [LARGE SCALE GENOMIC DNA]</scope>
    <source>
        <strain evidence="3 4">CECT 8620</strain>
    </source>
</reference>
<protein>
    <submittedName>
        <fullName evidence="3">Uncharacterized protein</fullName>
    </submittedName>
</protein>
<feature type="compositionally biased region" description="Gly residues" evidence="1">
    <location>
        <begin position="65"/>
        <end position="74"/>
    </location>
</feature>
<gene>
    <name evidence="3" type="ORF">AQS8620_01386</name>
</gene>
<accession>A0A1Y5SCD7</accession>
<evidence type="ECO:0000313" key="3">
    <source>
        <dbReference type="EMBL" id="SLN37592.1"/>
    </source>
</evidence>
<proteinExistence type="predicted"/>
<feature type="compositionally biased region" description="Low complexity" evidence="1">
    <location>
        <begin position="75"/>
        <end position="86"/>
    </location>
</feature>
<organism evidence="3 4">
    <name type="scientific">Aquimixticola soesokkakensis</name>
    <dbReference type="NCBI Taxonomy" id="1519096"/>
    <lineage>
        <taxon>Bacteria</taxon>
        <taxon>Pseudomonadati</taxon>
        <taxon>Pseudomonadota</taxon>
        <taxon>Alphaproteobacteria</taxon>
        <taxon>Rhodobacterales</taxon>
        <taxon>Paracoccaceae</taxon>
        <taxon>Aquimixticola</taxon>
    </lineage>
</organism>
<dbReference type="AlphaFoldDB" id="A0A1Y5SCD7"/>
<keyword evidence="2" id="KW-0812">Transmembrane</keyword>
<evidence type="ECO:0000256" key="1">
    <source>
        <dbReference type="SAM" id="MobiDB-lite"/>
    </source>
</evidence>
<keyword evidence="2" id="KW-0472">Membrane</keyword>
<keyword evidence="4" id="KW-1185">Reference proteome</keyword>
<dbReference type="Proteomes" id="UP000193862">
    <property type="component" value="Unassembled WGS sequence"/>
</dbReference>
<evidence type="ECO:0000256" key="2">
    <source>
        <dbReference type="SAM" id="Phobius"/>
    </source>
</evidence>
<feature type="transmembrane region" description="Helical" evidence="2">
    <location>
        <begin position="20"/>
        <end position="43"/>
    </location>
</feature>
<dbReference type="EMBL" id="FWFS01000004">
    <property type="protein sequence ID" value="SLN37592.1"/>
    <property type="molecule type" value="Genomic_DNA"/>
</dbReference>